<proteinExistence type="predicted"/>
<sequence>MPCVACKPLEISRVCPVLSGMKTCSQIYSKTYVSSSTPLTTVTWAHSAVLQAPLLSRDEPLVFRSSHASHTKSESDRRAVNYFCQAGHAVTRVH</sequence>
<dbReference type="AlphaFoldDB" id="A0A433QER3"/>
<comment type="caution">
    <text evidence="1">The sequence shown here is derived from an EMBL/GenBank/DDBJ whole genome shotgun (WGS) entry which is preliminary data.</text>
</comment>
<gene>
    <name evidence="1" type="ORF">BC938DRAFT_482029</name>
</gene>
<evidence type="ECO:0000313" key="1">
    <source>
        <dbReference type="EMBL" id="RUS28316.1"/>
    </source>
</evidence>
<dbReference type="EMBL" id="RBNJ01006789">
    <property type="protein sequence ID" value="RUS28316.1"/>
    <property type="molecule type" value="Genomic_DNA"/>
</dbReference>
<reference evidence="1 2" key="1">
    <citation type="journal article" date="2018" name="New Phytol.">
        <title>Phylogenomics of Endogonaceae and evolution of mycorrhizas within Mucoromycota.</title>
        <authorList>
            <person name="Chang Y."/>
            <person name="Desiro A."/>
            <person name="Na H."/>
            <person name="Sandor L."/>
            <person name="Lipzen A."/>
            <person name="Clum A."/>
            <person name="Barry K."/>
            <person name="Grigoriev I.V."/>
            <person name="Martin F.M."/>
            <person name="Stajich J.E."/>
            <person name="Smith M.E."/>
            <person name="Bonito G."/>
            <person name="Spatafora J.W."/>
        </authorList>
    </citation>
    <scope>NUCLEOTIDE SEQUENCE [LARGE SCALE GENOMIC DNA]</scope>
    <source>
        <strain evidence="1 2">AD002</strain>
    </source>
</reference>
<protein>
    <submittedName>
        <fullName evidence="1">Uncharacterized protein</fullName>
    </submittedName>
</protein>
<dbReference type="Proteomes" id="UP000274822">
    <property type="component" value="Unassembled WGS sequence"/>
</dbReference>
<name>A0A433QER3_9FUNG</name>
<feature type="non-terminal residue" evidence="1">
    <location>
        <position position="94"/>
    </location>
</feature>
<keyword evidence="2" id="KW-1185">Reference proteome</keyword>
<accession>A0A433QER3</accession>
<evidence type="ECO:0000313" key="2">
    <source>
        <dbReference type="Proteomes" id="UP000274822"/>
    </source>
</evidence>
<organism evidence="1 2">
    <name type="scientific">Jimgerdemannia flammicorona</name>
    <dbReference type="NCBI Taxonomy" id="994334"/>
    <lineage>
        <taxon>Eukaryota</taxon>
        <taxon>Fungi</taxon>
        <taxon>Fungi incertae sedis</taxon>
        <taxon>Mucoromycota</taxon>
        <taxon>Mucoromycotina</taxon>
        <taxon>Endogonomycetes</taxon>
        <taxon>Endogonales</taxon>
        <taxon>Endogonaceae</taxon>
        <taxon>Jimgerdemannia</taxon>
    </lineage>
</organism>